<evidence type="ECO:0000256" key="1">
    <source>
        <dbReference type="SAM" id="MobiDB-lite"/>
    </source>
</evidence>
<name>A0ABT4QGD9_9BACL</name>
<dbReference type="EMBL" id="JAQAGZ010000020">
    <property type="protein sequence ID" value="MCZ8515857.1"/>
    <property type="molecule type" value="Genomic_DNA"/>
</dbReference>
<protein>
    <submittedName>
        <fullName evidence="3">Ribonuclease H-like domain-containing protein</fullName>
    </submittedName>
</protein>
<evidence type="ECO:0000259" key="2">
    <source>
        <dbReference type="Pfam" id="PF13482"/>
    </source>
</evidence>
<evidence type="ECO:0000313" key="3">
    <source>
        <dbReference type="EMBL" id="MCZ8515857.1"/>
    </source>
</evidence>
<dbReference type="InterPro" id="IPR038720">
    <property type="entry name" value="YprB_RNase_H-like_dom"/>
</dbReference>
<dbReference type="Proteomes" id="UP001527882">
    <property type="component" value="Unassembled WGS sequence"/>
</dbReference>
<comment type="caution">
    <text evidence="3">The sequence shown here is derived from an EMBL/GenBank/DDBJ whole genome shotgun (WGS) entry which is preliminary data.</text>
</comment>
<dbReference type="Gene3D" id="3.30.420.10">
    <property type="entry name" value="Ribonuclease H-like superfamily/Ribonuclease H"/>
    <property type="match status" value="1"/>
</dbReference>
<dbReference type="InterPro" id="IPR036397">
    <property type="entry name" value="RNaseH_sf"/>
</dbReference>
<dbReference type="RefSeq" id="WP_269884391.1">
    <property type="nucleotide sequence ID" value="NZ_JAQAGZ010000020.1"/>
</dbReference>
<feature type="compositionally biased region" description="Basic and acidic residues" evidence="1">
    <location>
        <begin position="455"/>
        <end position="466"/>
    </location>
</feature>
<dbReference type="SUPFAM" id="SSF53098">
    <property type="entry name" value="Ribonuclease H-like"/>
    <property type="match status" value="1"/>
</dbReference>
<dbReference type="InterPro" id="IPR012337">
    <property type="entry name" value="RNaseH-like_sf"/>
</dbReference>
<keyword evidence="4" id="KW-1185">Reference proteome</keyword>
<reference evidence="3 4" key="1">
    <citation type="submission" date="2022-12" db="EMBL/GenBank/DDBJ databases">
        <title>Draft genome sequence of Paenibacillus sp. dW9.</title>
        <authorList>
            <person name="Choi E.-W."/>
            <person name="Kim D.-U."/>
        </authorList>
    </citation>
    <scope>NUCLEOTIDE SEQUENCE [LARGE SCALE GENOMIC DNA]</scope>
    <source>
        <strain evidence="4">dW9</strain>
    </source>
</reference>
<feature type="region of interest" description="Disordered" evidence="1">
    <location>
        <begin position="1"/>
        <end position="41"/>
    </location>
</feature>
<accession>A0ABT4QGD9</accession>
<gene>
    <name evidence="3" type="ORF">O9H85_26365</name>
</gene>
<proteinExistence type="predicted"/>
<sequence length="548" mass="61228">MSSLREKLLRHKRPDPAGATAEPLAQAAPVPEGQIEDGGPIKEPILTETAEGNEWAVVGAGLEETEAGSFVMRRRRFEPDFRHGFAGLGELIGRGEWLLPLLGPNAAVQTAPSDRTPFHERLLFLDTETTGLGLGAGNIPFMIGVGYYSGEQYIVEQMLIRHPGEESAMFVYLQDLLERRPILISYNGKSFDWPIIRSRCVMNRVELRKEPEGHIDFLYPSRSLWRNTLPSCRLGMVEEERLGVTREDDVPGSLAPALYFQYLAERDAEVLKGVFLHNELDILSLAGLAVLFAGLSEGRIPWDRVWEAGSEEVFRLGLWLDKLGLRELASAAMEKLFAELTADRLEKIPAEEDDEAAERRDIGYGCLLPLAGYYKQAGRYKEACTLWERYLELKGTLPTASLEPYIELSMFYEHKEKSAAGALVYAERAMDKLRERKTLNRSGFSGGLSRKGKRTGAEERELTQGPALEKRIERLRRKAEAEQARTHKGVWTSPGSFRTGACSGERTAAVPDSGGGMPERPVRGRRRPAAAAERHEQLLLPMEDHSLV</sequence>
<organism evidence="3 4">
    <name type="scientific">Paenibacillus gyeongsangnamensis</name>
    <dbReference type="NCBI Taxonomy" id="3388067"/>
    <lineage>
        <taxon>Bacteria</taxon>
        <taxon>Bacillati</taxon>
        <taxon>Bacillota</taxon>
        <taxon>Bacilli</taxon>
        <taxon>Bacillales</taxon>
        <taxon>Paenibacillaceae</taxon>
        <taxon>Paenibacillus</taxon>
    </lineage>
</organism>
<dbReference type="Pfam" id="PF13482">
    <property type="entry name" value="RNase_H_2"/>
    <property type="match status" value="1"/>
</dbReference>
<feature type="region of interest" description="Disordered" evidence="1">
    <location>
        <begin position="483"/>
        <end position="548"/>
    </location>
</feature>
<feature type="domain" description="YprB ribonuclease H-like" evidence="2">
    <location>
        <begin position="123"/>
        <end position="290"/>
    </location>
</feature>
<feature type="compositionally biased region" description="Basic and acidic residues" evidence="1">
    <location>
        <begin position="532"/>
        <end position="548"/>
    </location>
</feature>
<dbReference type="PANTHER" id="PTHR38462">
    <property type="entry name" value="EXONUCLEASE-LIKE PROTEIN"/>
    <property type="match status" value="1"/>
</dbReference>
<feature type="region of interest" description="Disordered" evidence="1">
    <location>
        <begin position="441"/>
        <end position="466"/>
    </location>
</feature>
<evidence type="ECO:0000313" key="4">
    <source>
        <dbReference type="Proteomes" id="UP001527882"/>
    </source>
</evidence>
<dbReference type="PANTHER" id="PTHR38462:SF1">
    <property type="entry name" value="YPRB RIBONUCLEASE H-LIKE DOMAIN-CONTAINING PROTEIN"/>
    <property type="match status" value="1"/>
</dbReference>